<dbReference type="Pfam" id="PF12079">
    <property type="entry name" value="DUF3558"/>
    <property type="match status" value="1"/>
</dbReference>
<evidence type="ECO:0000313" key="2">
    <source>
        <dbReference type="EMBL" id="NEA86812.1"/>
    </source>
</evidence>
<dbReference type="AlphaFoldDB" id="A0A6G3QU04"/>
<organism evidence="2">
    <name type="scientific">Streptomyces sp. SID14436</name>
    <dbReference type="NCBI Taxonomy" id="2706070"/>
    <lineage>
        <taxon>Bacteria</taxon>
        <taxon>Bacillati</taxon>
        <taxon>Actinomycetota</taxon>
        <taxon>Actinomycetes</taxon>
        <taxon>Kitasatosporales</taxon>
        <taxon>Streptomycetaceae</taxon>
        <taxon>Streptomyces</taxon>
    </lineage>
</organism>
<name>A0A6G3QU04_9ACTN</name>
<feature type="region of interest" description="Disordered" evidence="1">
    <location>
        <begin position="1"/>
        <end position="32"/>
    </location>
</feature>
<feature type="region of interest" description="Disordered" evidence="1">
    <location>
        <begin position="233"/>
        <end position="286"/>
    </location>
</feature>
<evidence type="ECO:0000256" key="1">
    <source>
        <dbReference type="SAM" id="MobiDB-lite"/>
    </source>
</evidence>
<feature type="compositionally biased region" description="Low complexity" evidence="1">
    <location>
        <begin position="67"/>
        <end position="84"/>
    </location>
</feature>
<dbReference type="InterPro" id="IPR024520">
    <property type="entry name" value="DUF3558"/>
</dbReference>
<protein>
    <submittedName>
        <fullName evidence="2">DUF3558 domain-containing protein</fullName>
    </submittedName>
</protein>
<feature type="compositionally biased region" description="Low complexity" evidence="1">
    <location>
        <begin position="251"/>
        <end position="286"/>
    </location>
</feature>
<sequence>MSEGTMQRRVQRDQRDLGGAPTASRPAARARRLPRVLVAAAAVPVMLVAAGCSSDSGSDGGKDQKASDSSASASAAPSPTVRAAAFKRLPPEACEVLSKKTLDDLVPKAKSGKEGTSDDIERRAGCSWSSLDNNGVKGSQFRWLNVSLLRFESDVARGAGDELAKKYYDKQVGDAQSAEGAKGTESEPVKGAGDEATAVRYQLKKKEGTFAQQTVVVRAENVVVTLDYNGAGLAGEKIPDADGLMKKAQKAAAEAVDSVVEANGKDSPTPDSPAASTSPSKASGKD</sequence>
<dbReference type="RefSeq" id="WP_164332928.1">
    <property type="nucleotide sequence ID" value="NZ_JAAGMD010000347.1"/>
</dbReference>
<dbReference type="EMBL" id="JAAGMD010000347">
    <property type="protein sequence ID" value="NEA86812.1"/>
    <property type="molecule type" value="Genomic_DNA"/>
</dbReference>
<comment type="caution">
    <text evidence="2">The sequence shown here is derived from an EMBL/GenBank/DDBJ whole genome shotgun (WGS) entry which is preliminary data.</text>
</comment>
<reference evidence="2" key="1">
    <citation type="submission" date="2020-01" db="EMBL/GenBank/DDBJ databases">
        <title>Insect and environment-associated Actinomycetes.</title>
        <authorList>
            <person name="Currrie C."/>
            <person name="Chevrette M."/>
            <person name="Carlson C."/>
            <person name="Stubbendieck R."/>
            <person name="Wendt-Pienkowski E."/>
        </authorList>
    </citation>
    <scope>NUCLEOTIDE SEQUENCE</scope>
    <source>
        <strain evidence="2">SID14436</strain>
    </source>
</reference>
<proteinExistence type="predicted"/>
<feature type="region of interest" description="Disordered" evidence="1">
    <location>
        <begin position="52"/>
        <end position="84"/>
    </location>
</feature>
<accession>A0A6G3QU04</accession>
<gene>
    <name evidence="2" type="ORF">G3I53_12355</name>
</gene>